<sequence length="186" mass="21515">MRHNGTIKYTFAHNAMVIQNPTFTEYPQKYFSCPSGVTSKPDSWEKYYSSRELLCWKFEPEIAQELCVRKEEVNQVLLLSQSLKALSEQGPSRTSKLTELAVVLTSCCTPRTKLFLNLFIVSSFVKTGPQIDPFWYVGRGVRPIGRFGKRQLRSSRGSLRPMNRHLDFILNTLWEQKVLDAEDSDW</sequence>
<dbReference type="AlphaFoldDB" id="R0KY30"/>
<keyword evidence="2" id="KW-1185">Reference proteome</keyword>
<reference evidence="2" key="1">
    <citation type="journal article" date="2013" name="Nat. Genet.">
        <title>The duck genome and transcriptome provide insight into an avian influenza virus reservoir species.</title>
        <authorList>
            <person name="Huang Y."/>
            <person name="Li Y."/>
            <person name="Burt D.W."/>
            <person name="Chen H."/>
            <person name="Zhang Y."/>
            <person name="Qian W."/>
            <person name="Kim H."/>
            <person name="Gan S."/>
            <person name="Zhao Y."/>
            <person name="Li J."/>
            <person name="Yi K."/>
            <person name="Feng H."/>
            <person name="Zhu P."/>
            <person name="Li B."/>
            <person name="Liu Q."/>
            <person name="Fairley S."/>
            <person name="Magor K.E."/>
            <person name="Du Z."/>
            <person name="Hu X."/>
            <person name="Goodman L."/>
            <person name="Tafer H."/>
            <person name="Vignal A."/>
            <person name="Lee T."/>
            <person name="Kim K.W."/>
            <person name="Sheng Z."/>
            <person name="An Y."/>
            <person name="Searle S."/>
            <person name="Herrero J."/>
            <person name="Groenen M.A."/>
            <person name="Crooijmans R.P."/>
            <person name="Faraut T."/>
            <person name="Cai Q."/>
            <person name="Webster R.G."/>
            <person name="Aldridge J.R."/>
            <person name="Warren W.C."/>
            <person name="Bartschat S."/>
            <person name="Kehr S."/>
            <person name="Marz M."/>
            <person name="Stadler P.F."/>
            <person name="Smith J."/>
            <person name="Kraus R.H."/>
            <person name="Zhao Y."/>
            <person name="Ren L."/>
            <person name="Fei J."/>
            <person name="Morisson M."/>
            <person name="Kaiser P."/>
            <person name="Griffin D.K."/>
            <person name="Rao M."/>
            <person name="Pitel F."/>
            <person name="Wang J."/>
            <person name="Li N."/>
        </authorList>
    </citation>
    <scope>NUCLEOTIDE SEQUENCE [LARGE SCALE GENOMIC DNA]</scope>
</reference>
<dbReference type="InterPro" id="IPR026194">
    <property type="entry name" value="PrRP"/>
</dbReference>
<dbReference type="PANTHER" id="PTHR17206">
    <property type="entry name" value="PROLACTIN-RELEASING PEPTIDE"/>
    <property type="match status" value="1"/>
</dbReference>
<dbReference type="Proteomes" id="UP000296049">
    <property type="component" value="Unassembled WGS sequence"/>
</dbReference>
<dbReference type="Pfam" id="PF15172">
    <property type="entry name" value="Prolactin_RP"/>
    <property type="match status" value="1"/>
</dbReference>
<organism evidence="1 2">
    <name type="scientific">Anas platyrhynchos</name>
    <name type="common">Mallard</name>
    <name type="synonym">Anas boschas</name>
    <dbReference type="NCBI Taxonomy" id="8839"/>
    <lineage>
        <taxon>Eukaryota</taxon>
        <taxon>Metazoa</taxon>
        <taxon>Chordata</taxon>
        <taxon>Craniata</taxon>
        <taxon>Vertebrata</taxon>
        <taxon>Euteleostomi</taxon>
        <taxon>Archelosauria</taxon>
        <taxon>Archosauria</taxon>
        <taxon>Dinosauria</taxon>
        <taxon>Saurischia</taxon>
        <taxon>Theropoda</taxon>
        <taxon>Coelurosauria</taxon>
        <taxon>Aves</taxon>
        <taxon>Neognathae</taxon>
        <taxon>Galloanserae</taxon>
        <taxon>Anseriformes</taxon>
        <taxon>Anatidae</taxon>
        <taxon>Anatinae</taxon>
        <taxon>Anas</taxon>
    </lineage>
</organism>
<name>R0KY30_ANAPL</name>
<accession>R0KY30</accession>
<gene>
    <name evidence="1" type="ORF">Anapl_17198</name>
</gene>
<dbReference type="GO" id="GO:0005179">
    <property type="term" value="F:hormone activity"/>
    <property type="evidence" value="ECO:0007669"/>
    <property type="project" value="InterPro"/>
</dbReference>
<evidence type="ECO:0000313" key="2">
    <source>
        <dbReference type="Proteomes" id="UP000296049"/>
    </source>
</evidence>
<evidence type="ECO:0000313" key="1">
    <source>
        <dbReference type="EMBL" id="EOA94109.1"/>
    </source>
</evidence>
<dbReference type="EMBL" id="KB745003">
    <property type="protein sequence ID" value="EOA94109.1"/>
    <property type="molecule type" value="Genomic_DNA"/>
</dbReference>
<proteinExistence type="predicted"/>
<dbReference type="PANTHER" id="PTHR17206:SF0">
    <property type="entry name" value="PRRP PROTEIN"/>
    <property type="match status" value="1"/>
</dbReference>
<protein>
    <submittedName>
        <fullName evidence="1">Uncharacterized protein</fullName>
    </submittedName>
</protein>